<dbReference type="RefSeq" id="WP_194299319.1">
    <property type="nucleotide sequence ID" value="NZ_JACHLE010000001.1"/>
</dbReference>
<protein>
    <submittedName>
        <fullName evidence="1">RHS repeat-associated protein</fullName>
    </submittedName>
</protein>
<comment type="caution">
    <text evidence="1">The sequence shown here is derived from an EMBL/GenBank/DDBJ whole genome shotgun (WGS) entry which is preliminary data.</text>
</comment>
<evidence type="ECO:0000313" key="1">
    <source>
        <dbReference type="EMBL" id="MBB4804840.1"/>
    </source>
</evidence>
<dbReference type="NCBIfam" id="TIGR03696">
    <property type="entry name" value="Rhs_assc_core"/>
    <property type="match status" value="1"/>
</dbReference>
<dbReference type="PANTHER" id="PTHR32305">
    <property type="match status" value="1"/>
</dbReference>
<dbReference type="PANTHER" id="PTHR32305:SF15">
    <property type="entry name" value="PROTEIN RHSA-RELATED"/>
    <property type="match status" value="1"/>
</dbReference>
<gene>
    <name evidence="1" type="ORF">HNP38_000112</name>
</gene>
<dbReference type="Gene3D" id="2.180.10.10">
    <property type="entry name" value="RHS repeat-associated core"/>
    <property type="match status" value="1"/>
</dbReference>
<dbReference type="InterPro" id="IPR050708">
    <property type="entry name" value="T6SS_VgrG/RHS"/>
</dbReference>
<sequence>MYNNVWKLGGIVETNNYYPFGSLHGYTKNTQNAYQYKYNGKELQQMGMYDYGARMYMSDLGRWGVQDPNQESYTNDSSYNYVGNNPIMRIDPDGRDWYYTGIFTIRI</sequence>
<accession>A0A840KB63</accession>
<reference evidence="1 2" key="1">
    <citation type="submission" date="2020-08" db="EMBL/GenBank/DDBJ databases">
        <title>Functional genomics of gut bacteria from endangered species of beetles.</title>
        <authorList>
            <person name="Carlos-Shanley C."/>
        </authorList>
    </citation>
    <scope>NUCLEOTIDE SEQUENCE [LARGE SCALE GENOMIC DNA]</scope>
    <source>
        <strain evidence="1 2">S00151</strain>
    </source>
</reference>
<evidence type="ECO:0000313" key="2">
    <source>
        <dbReference type="Proteomes" id="UP000592180"/>
    </source>
</evidence>
<organism evidence="1 2">
    <name type="scientific">Chryseobacterium defluvii</name>
    <dbReference type="NCBI Taxonomy" id="160396"/>
    <lineage>
        <taxon>Bacteria</taxon>
        <taxon>Pseudomonadati</taxon>
        <taxon>Bacteroidota</taxon>
        <taxon>Flavobacteriia</taxon>
        <taxon>Flavobacteriales</taxon>
        <taxon>Weeksellaceae</taxon>
        <taxon>Chryseobacterium group</taxon>
        <taxon>Chryseobacterium</taxon>
    </lineage>
</organism>
<keyword evidence="2" id="KW-1185">Reference proteome</keyword>
<dbReference type="Proteomes" id="UP000592180">
    <property type="component" value="Unassembled WGS sequence"/>
</dbReference>
<proteinExistence type="predicted"/>
<name>A0A840KB63_9FLAO</name>
<dbReference type="EMBL" id="JACHLE010000001">
    <property type="protein sequence ID" value="MBB4804840.1"/>
    <property type="molecule type" value="Genomic_DNA"/>
</dbReference>
<dbReference type="InterPro" id="IPR022385">
    <property type="entry name" value="Rhs_assc_core"/>
</dbReference>
<dbReference type="AlphaFoldDB" id="A0A840KB63"/>